<reference evidence="6" key="1">
    <citation type="journal article" date="2019" name="bioRxiv">
        <title>The Genome of the Zebra Mussel, Dreissena polymorpha: A Resource for Invasive Species Research.</title>
        <authorList>
            <person name="McCartney M.A."/>
            <person name="Auch B."/>
            <person name="Kono T."/>
            <person name="Mallez S."/>
            <person name="Zhang Y."/>
            <person name="Obille A."/>
            <person name="Becker A."/>
            <person name="Abrahante J.E."/>
            <person name="Garbe J."/>
            <person name="Badalamenti J.P."/>
            <person name="Herman A."/>
            <person name="Mangelson H."/>
            <person name="Liachko I."/>
            <person name="Sullivan S."/>
            <person name="Sone E.D."/>
            <person name="Koren S."/>
            <person name="Silverstein K.A.T."/>
            <person name="Beckman K.B."/>
            <person name="Gohl D.M."/>
        </authorList>
    </citation>
    <scope>NUCLEOTIDE SEQUENCE</scope>
    <source>
        <strain evidence="6">Duluth1</strain>
        <tissue evidence="6">Whole animal</tissue>
    </source>
</reference>
<reference evidence="6" key="2">
    <citation type="submission" date="2020-11" db="EMBL/GenBank/DDBJ databases">
        <authorList>
            <person name="McCartney M.A."/>
            <person name="Auch B."/>
            <person name="Kono T."/>
            <person name="Mallez S."/>
            <person name="Becker A."/>
            <person name="Gohl D.M."/>
            <person name="Silverstein K.A.T."/>
            <person name="Koren S."/>
            <person name="Bechman K.B."/>
            <person name="Herman A."/>
            <person name="Abrahante J.E."/>
            <person name="Garbe J."/>
        </authorList>
    </citation>
    <scope>NUCLEOTIDE SEQUENCE</scope>
    <source>
        <strain evidence="6">Duluth1</strain>
        <tissue evidence="6">Whole animal</tissue>
    </source>
</reference>
<gene>
    <name evidence="6" type="ORF">DPMN_091574</name>
</gene>
<feature type="compositionally biased region" description="Basic and acidic residues" evidence="4">
    <location>
        <begin position="28"/>
        <end position="37"/>
    </location>
</feature>
<feature type="compositionally biased region" description="Polar residues" evidence="4">
    <location>
        <begin position="1"/>
        <end position="13"/>
    </location>
</feature>
<evidence type="ECO:0000256" key="1">
    <source>
        <dbReference type="ARBA" id="ARBA00004496"/>
    </source>
</evidence>
<dbReference type="GO" id="GO:0003723">
    <property type="term" value="F:RNA binding"/>
    <property type="evidence" value="ECO:0007669"/>
    <property type="project" value="InterPro"/>
</dbReference>
<evidence type="ECO:0000313" key="7">
    <source>
        <dbReference type="Proteomes" id="UP000828390"/>
    </source>
</evidence>
<evidence type="ECO:0000259" key="5">
    <source>
        <dbReference type="Pfam" id="PF02854"/>
    </source>
</evidence>
<protein>
    <recommendedName>
        <fullName evidence="5">MIF4G domain-containing protein</fullName>
    </recommendedName>
</protein>
<dbReference type="GO" id="GO:0008494">
    <property type="term" value="F:translation activator activity"/>
    <property type="evidence" value="ECO:0007669"/>
    <property type="project" value="TreeGrafter"/>
</dbReference>
<dbReference type="SUPFAM" id="SSF48371">
    <property type="entry name" value="ARM repeat"/>
    <property type="match status" value="1"/>
</dbReference>
<feature type="domain" description="MIF4G" evidence="5">
    <location>
        <begin position="126"/>
        <end position="294"/>
    </location>
</feature>
<name>A0A9D4R036_DREPO</name>
<dbReference type="EMBL" id="JAIWYP010000003">
    <property type="protein sequence ID" value="KAH3849178.1"/>
    <property type="molecule type" value="Genomic_DNA"/>
</dbReference>
<keyword evidence="7" id="KW-1185">Reference proteome</keyword>
<evidence type="ECO:0000256" key="4">
    <source>
        <dbReference type="SAM" id="MobiDB-lite"/>
    </source>
</evidence>
<sequence>MSADSNPGQSEGSSPEKGRKLRRPLPATHERLQKGEFDTEEENPAVMKSKLSAEAPEFIPKYALHLFQDTSESQDSLYQDFQRLANVRPNHLDTSGESAADSFNDAVFSLTSNPGPMEEYMKRIVDMLESGITDMAVIQNIIETLIEQSISEANFRFTGAKICKYLTHALRAHPAFSDFRGLFLQRCKKEFDIRETLLDNNIDRLCGLSMFIGELFLILEIETNGVTTRLGLLRKVISDLLRTLLSKPDDVTVKCATQLLKLTGTAIMETKDLPNSGNFDDTFDQIKSLEKHPQLNKTSHCLINSVLSRLQYNFGVDQQPSPVKPMASPQYSNSSFSNEPIFYNIDGKPISREEAGFAAADDSDFVGMSREEQEAYLQWEAETYASQQGWMGPGAELAGDNGWGEEPQEAWSTGMGMDDYTQWSAEQEQGGEYYPDYGNEMDDEMAAAYEMFLKESGQNRH</sequence>
<comment type="caution">
    <text evidence="6">The sequence shown here is derived from an EMBL/GenBank/DDBJ whole genome shotgun (WGS) entry which is preliminary data.</text>
</comment>
<keyword evidence="2" id="KW-0963">Cytoplasm</keyword>
<dbReference type="Gene3D" id="1.25.40.180">
    <property type="match status" value="1"/>
</dbReference>
<dbReference type="InterPro" id="IPR016024">
    <property type="entry name" value="ARM-type_fold"/>
</dbReference>
<keyword evidence="3" id="KW-0810">Translation regulation</keyword>
<dbReference type="Proteomes" id="UP000828390">
    <property type="component" value="Unassembled WGS sequence"/>
</dbReference>
<dbReference type="Pfam" id="PF02854">
    <property type="entry name" value="MIF4G"/>
    <property type="match status" value="1"/>
</dbReference>
<organism evidence="6 7">
    <name type="scientific">Dreissena polymorpha</name>
    <name type="common">Zebra mussel</name>
    <name type="synonym">Mytilus polymorpha</name>
    <dbReference type="NCBI Taxonomy" id="45954"/>
    <lineage>
        <taxon>Eukaryota</taxon>
        <taxon>Metazoa</taxon>
        <taxon>Spiralia</taxon>
        <taxon>Lophotrochozoa</taxon>
        <taxon>Mollusca</taxon>
        <taxon>Bivalvia</taxon>
        <taxon>Autobranchia</taxon>
        <taxon>Heteroconchia</taxon>
        <taxon>Euheterodonta</taxon>
        <taxon>Imparidentia</taxon>
        <taxon>Neoheterodontei</taxon>
        <taxon>Myida</taxon>
        <taxon>Dreissenoidea</taxon>
        <taxon>Dreissenidae</taxon>
        <taxon>Dreissena</taxon>
    </lineage>
</organism>
<comment type="subcellular location">
    <subcellularLocation>
        <location evidence="1">Cytoplasm</location>
    </subcellularLocation>
</comment>
<proteinExistence type="predicted"/>
<dbReference type="GO" id="GO:0005737">
    <property type="term" value="C:cytoplasm"/>
    <property type="evidence" value="ECO:0007669"/>
    <property type="project" value="UniProtKB-SubCell"/>
</dbReference>
<dbReference type="InterPro" id="IPR051367">
    <property type="entry name" value="mRNA_TranslReg/HistoneTransl"/>
</dbReference>
<dbReference type="GO" id="GO:0006446">
    <property type="term" value="P:regulation of translational initiation"/>
    <property type="evidence" value="ECO:0007669"/>
    <property type="project" value="TreeGrafter"/>
</dbReference>
<evidence type="ECO:0000313" key="6">
    <source>
        <dbReference type="EMBL" id="KAH3849178.1"/>
    </source>
</evidence>
<accession>A0A9D4R036</accession>
<dbReference type="InterPro" id="IPR003890">
    <property type="entry name" value="MIF4G-like_typ-3"/>
</dbReference>
<evidence type="ECO:0000256" key="2">
    <source>
        <dbReference type="ARBA" id="ARBA00022490"/>
    </source>
</evidence>
<dbReference type="OrthoDB" id="8171816at2759"/>
<feature type="region of interest" description="Disordered" evidence="4">
    <location>
        <begin position="1"/>
        <end position="44"/>
    </location>
</feature>
<dbReference type="PANTHER" id="PTHR23254:SF15">
    <property type="entry name" value="POLYADENYLATE-BINDING PROTEIN-INTERACTING PROTEIN 1"/>
    <property type="match status" value="1"/>
</dbReference>
<dbReference type="PANTHER" id="PTHR23254">
    <property type="entry name" value="EIF4G DOMAIN PROTEIN"/>
    <property type="match status" value="1"/>
</dbReference>
<evidence type="ECO:0000256" key="3">
    <source>
        <dbReference type="ARBA" id="ARBA00022845"/>
    </source>
</evidence>
<dbReference type="AlphaFoldDB" id="A0A9D4R036"/>